<organism evidence="3">
    <name type="scientific">Candidatus Enterococcus clewellii</name>
    <dbReference type="NCBI Taxonomy" id="1834193"/>
    <lineage>
        <taxon>Bacteria</taxon>
        <taxon>Bacillati</taxon>
        <taxon>Bacillota</taxon>
        <taxon>Bacilli</taxon>
        <taxon>Lactobacillales</taxon>
        <taxon>Enterococcaceae</taxon>
        <taxon>Enterococcus</taxon>
    </lineage>
</organism>
<keyword evidence="1" id="KW-0812">Transmembrane</keyword>
<evidence type="ECO:0000313" key="5">
    <source>
        <dbReference type="Proteomes" id="UP000195141"/>
    </source>
</evidence>
<gene>
    <name evidence="3" type="ORF">A5888_002345</name>
    <name evidence="4" type="ORF">A5888_004221</name>
</gene>
<dbReference type="EMBL" id="CP147247">
    <property type="protein sequence ID" value="WYJ92448.1"/>
    <property type="molecule type" value="Genomic_DNA"/>
</dbReference>
<protein>
    <recommendedName>
        <fullName evidence="2">Phosphodiester glycosidase domain-containing protein</fullName>
    </recommendedName>
</protein>
<evidence type="ECO:0000313" key="4">
    <source>
        <dbReference type="EMBL" id="WYJ92448.1"/>
    </source>
</evidence>
<feature type="domain" description="Phosphodiester glycosidase" evidence="2">
    <location>
        <begin position="142"/>
        <end position="318"/>
    </location>
</feature>
<dbReference type="InterPro" id="IPR018711">
    <property type="entry name" value="NAGPA"/>
</dbReference>
<keyword evidence="5" id="KW-1185">Reference proteome</keyword>
<dbReference type="EMBL" id="NGMM01000003">
    <property type="protein sequence ID" value="OTP16131.1"/>
    <property type="molecule type" value="Genomic_DNA"/>
</dbReference>
<dbReference type="Proteomes" id="UP000195141">
    <property type="component" value="Chromosome"/>
</dbReference>
<dbReference type="AlphaFoldDB" id="A0A242K736"/>
<keyword evidence="1" id="KW-1133">Transmembrane helix</keyword>
<evidence type="ECO:0000313" key="3">
    <source>
        <dbReference type="EMBL" id="OTP16131.1"/>
    </source>
</evidence>
<dbReference type="PANTHER" id="PTHR40446:SF2">
    <property type="entry name" value="N-ACETYLGLUCOSAMINE-1-PHOSPHODIESTER ALPHA-N-ACETYLGLUCOSAMINIDASE"/>
    <property type="match status" value="1"/>
</dbReference>
<name>A0A242K736_9ENTE</name>
<evidence type="ECO:0000256" key="1">
    <source>
        <dbReference type="SAM" id="Phobius"/>
    </source>
</evidence>
<sequence length="319" mass="34857">MRYVAKILSKKYLWAISVGVCLTGAATAVLLDTFVLSRRISVEAVQAVIIDSEDSTNEELDSSVESAVNTTETAVLTEPVITDTSYKDDQLDISITTVREYETEIYLVDIQVSDANALKAAFAENSYGRNIKETTSQMAEENQAVLAINGDYYGFRNKGFVVRNGVLYRDTVNERTEALVIDSNGDFTIVEEEQSSAQELVENGAQQILSFGPALIQNGEISVTEEEEVGQAMQSNPRTAIGQIGENHYMIIVADGRTEESEGLSLYELAEVFQNAGTSVAYNLDGGGSSTLWFNGQVINQPTEKGTGERSVSDILYFN</sequence>
<dbReference type="OrthoDB" id="9809781at2"/>
<dbReference type="PANTHER" id="PTHR40446">
    <property type="entry name" value="N-ACETYLGLUCOSAMINE-1-PHOSPHODIESTER ALPHA-N-ACETYLGLUCOSAMINIDASE"/>
    <property type="match status" value="1"/>
</dbReference>
<reference evidence="4" key="3">
    <citation type="submission" date="2024-03" db="EMBL/GenBank/DDBJ databases">
        <title>The Genome Sequence of Enterococcus sp. DIV0242b.</title>
        <authorList>
            <consortium name="The Broad Institute Genomics Platform"/>
            <consortium name="The Broad Institute Microbial Omics Core"/>
            <consortium name="The Broad Institute Genomic Center for Infectious Diseases"/>
            <person name="Earl A."/>
            <person name="Manson A."/>
            <person name="Gilmore M."/>
            <person name="Schwartman J."/>
            <person name="Shea T."/>
            <person name="Abouelleil A."/>
            <person name="Cao P."/>
            <person name="Chapman S."/>
            <person name="Cusick C."/>
            <person name="Young S."/>
            <person name="Neafsey D."/>
            <person name="Nusbaum C."/>
            <person name="Birren B."/>
        </authorList>
    </citation>
    <scope>NUCLEOTIDE SEQUENCE</scope>
    <source>
        <strain evidence="4">9E7_DIV0242</strain>
    </source>
</reference>
<evidence type="ECO:0000259" key="2">
    <source>
        <dbReference type="Pfam" id="PF09992"/>
    </source>
</evidence>
<dbReference type="RefSeq" id="WP_086349386.1">
    <property type="nucleotide sequence ID" value="NZ_CP147247.1"/>
</dbReference>
<feature type="transmembrane region" description="Helical" evidence="1">
    <location>
        <begin position="12"/>
        <end position="31"/>
    </location>
</feature>
<reference evidence="3" key="1">
    <citation type="submission" date="2017-05" db="EMBL/GenBank/DDBJ databases">
        <title>The Genome Sequence of Enterococcus sp. 9E7_DIV0242.</title>
        <authorList>
            <consortium name="The Broad Institute Genomics Platform"/>
            <consortium name="The Broad Institute Genomic Center for Infectious Diseases"/>
            <person name="Earl A."/>
            <person name="Manson A."/>
            <person name="Schwartman J."/>
            <person name="Gilmore M."/>
            <person name="Abouelleil A."/>
            <person name="Cao P."/>
            <person name="Chapman S."/>
            <person name="Cusick C."/>
            <person name="Shea T."/>
            <person name="Young S."/>
            <person name="Neafsey D."/>
            <person name="Nusbaum C."/>
            <person name="Birren B."/>
        </authorList>
    </citation>
    <scope>NUCLEOTIDE SEQUENCE [LARGE SCALE GENOMIC DNA]</scope>
    <source>
        <strain evidence="3">9E7_DIV0242</strain>
    </source>
</reference>
<keyword evidence="1" id="KW-0472">Membrane</keyword>
<accession>A0A242K736</accession>
<proteinExistence type="predicted"/>
<dbReference type="Pfam" id="PF09992">
    <property type="entry name" value="NAGPA"/>
    <property type="match status" value="1"/>
</dbReference>
<reference evidence="4" key="2">
    <citation type="submission" date="2017-05" db="EMBL/GenBank/DDBJ databases">
        <authorList>
            <consortium name="The Broad Institute Genomics Platform"/>
            <consortium name="The Broad Institute Genomic Center for Infectious Diseases"/>
            <person name="Earl A."/>
            <person name="Manson A."/>
            <person name="Schwartman J."/>
            <person name="Gilmore M."/>
            <person name="Abouelleil A."/>
            <person name="Cao P."/>
            <person name="Chapman S."/>
            <person name="Cusick C."/>
            <person name="Shea T."/>
            <person name="Young S."/>
            <person name="Neafsey D."/>
            <person name="Nusbaum C."/>
            <person name="Birren B."/>
        </authorList>
    </citation>
    <scope>NUCLEOTIDE SEQUENCE</scope>
    <source>
        <strain evidence="4">9E7_DIV0242</strain>
    </source>
</reference>